<accession>A0AAW0B289</accession>
<feature type="region of interest" description="Disordered" evidence="1">
    <location>
        <begin position="28"/>
        <end position="55"/>
    </location>
</feature>
<feature type="region of interest" description="Disordered" evidence="1">
    <location>
        <begin position="190"/>
        <end position="367"/>
    </location>
</feature>
<proteinExistence type="predicted"/>
<evidence type="ECO:0000256" key="1">
    <source>
        <dbReference type="SAM" id="MobiDB-lite"/>
    </source>
</evidence>
<feature type="compositionally biased region" description="Polar residues" evidence="1">
    <location>
        <begin position="201"/>
        <end position="212"/>
    </location>
</feature>
<dbReference type="AlphaFoldDB" id="A0AAW0B289"/>
<dbReference type="Proteomes" id="UP001362999">
    <property type="component" value="Unassembled WGS sequence"/>
</dbReference>
<keyword evidence="3" id="KW-1185">Reference proteome</keyword>
<organism evidence="2 3">
    <name type="scientific">Favolaschia claudopus</name>
    <dbReference type="NCBI Taxonomy" id="2862362"/>
    <lineage>
        <taxon>Eukaryota</taxon>
        <taxon>Fungi</taxon>
        <taxon>Dikarya</taxon>
        <taxon>Basidiomycota</taxon>
        <taxon>Agaricomycotina</taxon>
        <taxon>Agaricomycetes</taxon>
        <taxon>Agaricomycetidae</taxon>
        <taxon>Agaricales</taxon>
        <taxon>Marasmiineae</taxon>
        <taxon>Mycenaceae</taxon>
        <taxon>Favolaschia</taxon>
    </lineage>
</organism>
<feature type="compositionally biased region" description="Low complexity" evidence="1">
    <location>
        <begin position="299"/>
        <end position="311"/>
    </location>
</feature>
<name>A0AAW0B289_9AGAR</name>
<evidence type="ECO:0000313" key="3">
    <source>
        <dbReference type="Proteomes" id="UP001362999"/>
    </source>
</evidence>
<reference evidence="2 3" key="1">
    <citation type="journal article" date="2024" name="J Genomics">
        <title>Draft genome sequencing and assembly of Favolaschia claudopus CIRM-BRFM 2984 isolated from oak limbs.</title>
        <authorList>
            <person name="Navarro D."/>
            <person name="Drula E."/>
            <person name="Chaduli D."/>
            <person name="Cazenave R."/>
            <person name="Ahrendt S."/>
            <person name="Wang J."/>
            <person name="Lipzen A."/>
            <person name="Daum C."/>
            <person name="Barry K."/>
            <person name="Grigoriev I.V."/>
            <person name="Favel A."/>
            <person name="Rosso M.N."/>
            <person name="Martin F."/>
        </authorList>
    </citation>
    <scope>NUCLEOTIDE SEQUENCE [LARGE SCALE GENOMIC DNA]</scope>
    <source>
        <strain evidence="2 3">CIRM-BRFM 2984</strain>
    </source>
</reference>
<feature type="compositionally biased region" description="Low complexity" evidence="1">
    <location>
        <begin position="338"/>
        <end position="348"/>
    </location>
</feature>
<feature type="compositionally biased region" description="Polar residues" evidence="1">
    <location>
        <begin position="281"/>
        <end position="298"/>
    </location>
</feature>
<dbReference type="EMBL" id="JAWWNJ010000042">
    <property type="protein sequence ID" value="KAK7020085.1"/>
    <property type="molecule type" value="Genomic_DNA"/>
</dbReference>
<protein>
    <submittedName>
        <fullName evidence="2">Uncharacterized protein</fullName>
    </submittedName>
</protein>
<gene>
    <name evidence="2" type="ORF">R3P38DRAFT_3552419</name>
</gene>
<evidence type="ECO:0000313" key="2">
    <source>
        <dbReference type="EMBL" id="KAK7020085.1"/>
    </source>
</evidence>
<comment type="caution">
    <text evidence="2">The sequence shown here is derived from an EMBL/GenBank/DDBJ whole genome shotgun (WGS) entry which is preliminary data.</text>
</comment>
<sequence>MTQTLAHSRHVALPSSLRPRRPLSVYLTTASTPSDPRYRVASRSPAPTFPQRPAPLIATSSTTSAFRRADFLPPTHSLTPRRYAHHTAAFYHATPQPNAADLLSPTLLWTPPHSSPSFSARLQVAFSPSPSPSTPPLSTPTPAITIYSTHPPFFVAHSTSHPQYLQDSSPPPHAAPKSSHIKLYLHTANSMPPPQLVHAPNNPQGDESASSTRLRLVPTPVQLPLPLPRRKTPAKRQRPSQRLIRQIRRGDRHPLVPTTLKSSRLAPHRRPLHPQPLQDISPRQHSTPAPPHSSDNPQTSKSKPPTRSTTRLDASPHSYAARIPPLPASKPIRRRNARALPRNLSRAAVNFLRGTTPTPSAKPPTEH</sequence>
<feature type="compositionally biased region" description="Basic residues" evidence="1">
    <location>
        <begin position="228"/>
        <end position="247"/>
    </location>
</feature>